<dbReference type="InterPro" id="IPR016187">
    <property type="entry name" value="CTDL_fold"/>
</dbReference>
<keyword evidence="3" id="KW-1185">Reference proteome</keyword>
<dbReference type="AlphaFoldDB" id="A0A914VU40"/>
<evidence type="ECO:0000256" key="1">
    <source>
        <dbReference type="SAM" id="SignalP"/>
    </source>
</evidence>
<accession>A0A914VU40</accession>
<evidence type="ECO:0000313" key="3">
    <source>
        <dbReference type="Proteomes" id="UP000887566"/>
    </source>
</evidence>
<name>A0A914VU40_9BILA</name>
<keyword evidence="1" id="KW-0732">Signal</keyword>
<reference evidence="4" key="1">
    <citation type="submission" date="2022-11" db="UniProtKB">
        <authorList>
            <consortium name="WormBaseParasite"/>
        </authorList>
    </citation>
    <scope>IDENTIFICATION</scope>
</reference>
<sequence>MPPSFFNTTTSNTPSALALVTALVTVLTEERVSQGCCSNGWSELISGQCYYANSTNVASWRQANDSCRAINAVLAYPANNDDQLALQAYISSRWGYQTVHIGIYYDRFQQQWKNADNIRSDEKPNSDKTSAGDWCSSLVPYPWHEKSAFIMQIVDCNNVRAPFICQIKGCRKAQCDSPPCYDIQQPPTTRSVVTQ</sequence>
<feature type="signal peptide" evidence="1">
    <location>
        <begin position="1"/>
        <end position="28"/>
    </location>
</feature>
<dbReference type="SMART" id="SM00034">
    <property type="entry name" value="CLECT"/>
    <property type="match status" value="1"/>
</dbReference>
<dbReference type="Pfam" id="PF00059">
    <property type="entry name" value="Lectin_C"/>
    <property type="match status" value="1"/>
</dbReference>
<dbReference type="InterPro" id="IPR016186">
    <property type="entry name" value="C-type_lectin-like/link_sf"/>
</dbReference>
<dbReference type="InterPro" id="IPR001304">
    <property type="entry name" value="C-type_lectin-like"/>
</dbReference>
<feature type="domain" description="C-type lectin" evidence="2">
    <location>
        <begin position="45"/>
        <end position="157"/>
    </location>
</feature>
<proteinExistence type="predicted"/>
<dbReference type="CDD" id="cd00037">
    <property type="entry name" value="CLECT"/>
    <property type="match status" value="1"/>
</dbReference>
<evidence type="ECO:0000313" key="4">
    <source>
        <dbReference type="WBParaSite" id="PSAMB.scaffold2560size22551.g18285.t1"/>
    </source>
</evidence>
<dbReference type="WBParaSite" id="PSAMB.scaffold2560size22551.g18285.t1">
    <property type="protein sequence ID" value="PSAMB.scaffold2560size22551.g18285.t1"/>
    <property type="gene ID" value="PSAMB.scaffold2560size22551.g18285"/>
</dbReference>
<dbReference type="PROSITE" id="PS50041">
    <property type="entry name" value="C_TYPE_LECTIN_2"/>
    <property type="match status" value="1"/>
</dbReference>
<evidence type="ECO:0000259" key="2">
    <source>
        <dbReference type="PROSITE" id="PS50041"/>
    </source>
</evidence>
<feature type="chain" id="PRO_5037340569" evidence="1">
    <location>
        <begin position="29"/>
        <end position="195"/>
    </location>
</feature>
<protein>
    <submittedName>
        <fullName evidence="4">C-type lectin domain-containing protein</fullName>
    </submittedName>
</protein>
<dbReference type="Gene3D" id="3.10.100.10">
    <property type="entry name" value="Mannose-Binding Protein A, subunit A"/>
    <property type="match status" value="1"/>
</dbReference>
<dbReference type="SUPFAM" id="SSF56436">
    <property type="entry name" value="C-type lectin-like"/>
    <property type="match status" value="1"/>
</dbReference>
<organism evidence="3 4">
    <name type="scientific">Plectus sambesii</name>
    <dbReference type="NCBI Taxonomy" id="2011161"/>
    <lineage>
        <taxon>Eukaryota</taxon>
        <taxon>Metazoa</taxon>
        <taxon>Ecdysozoa</taxon>
        <taxon>Nematoda</taxon>
        <taxon>Chromadorea</taxon>
        <taxon>Plectida</taxon>
        <taxon>Plectina</taxon>
        <taxon>Plectoidea</taxon>
        <taxon>Plectidae</taxon>
        <taxon>Plectus</taxon>
    </lineage>
</organism>
<dbReference type="Proteomes" id="UP000887566">
    <property type="component" value="Unplaced"/>
</dbReference>